<evidence type="ECO:0000259" key="8">
    <source>
        <dbReference type="PROSITE" id="PS50850"/>
    </source>
</evidence>
<comment type="subcellular location">
    <subcellularLocation>
        <location evidence="1">Cell membrane</location>
        <topology evidence="1">Multi-pass membrane protein</topology>
    </subcellularLocation>
</comment>
<feature type="transmembrane region" description="Helical" evidence="7">
    <location>
        <begin position="96"/>
        <end position="117"/>
    </location>
</feature>
<reference evidence="9" key="1">
    <citation type="journal article" date="2022" name="Int. J. Syst. Evol. Microbiol.">
        <title>Pseudomonas aegrilactucae sp. nov. and Pseudomonas morbosilactucae sp. nov., pathogens causing bacterial rot of lettuce in Japan.</title>
        <authorList>
            <person name="Sawada H."/>
            <person name="Fujikawa T."/>
            <person name="Satou M."/>
        </authorList>
    </citation>
    <scope>NUCLEOTIDE SEQUENCE</scope>
    <source>
        <strain evidence="9">0166_1</strain>
    </source>
</reference>
<dbReference type="SUPFAM" id="SSF103473">
    <property type="entry name" value="MFS general substrate transporter"/>
    <property type="match status" value="1"/>
</dbReference>
<evidence type="ECO:0000256" key="7">
    <source>
        <dbReference type="SAM" id="Phobius"/>
    </source>
</evidence>
<accession>A0A9E6Y2L1</accession>
<gene>
    <name evidence="9" type="primary">mdtD_4</name>
    <name evidence="9" type="ORF">DSM104329_04851</name>
</gene>
<feature type="transmembrane region" description="Helical" evidence="7">
    <location>
        <begin position="248"/>
        <end position="268"/>
    </location>
</feature>
<feature type="transmembrane region" description="Helical" evidence="7">
    <location>
        <begin position="42"/>
        <end position="63"/>
    </location>
</feature>
<dbReference type="PANTHER" id="PTHR42718">
    <property type="entry name" value="MAJOR FACILITATOR SUPERFAMILY MULTIDRUG TRANSPORTER MFSC"/>
    <property type="match status" value="1"/>
</dbReference>
<dbReference type="PANTHER" id="PTHR42718:SF46">
    <property type="entry name" value="BLR6921 PROTEIN"/>
    <property type="match status" value="1"/>
</dbReference>
<dbReference type="KEGG" id="sbae:DSM104329_04851"/>
<feature type="transmembrane region" description="Helical" evidence="7">
    <location>
        <begin position="129"/>
        <end position="149"/>
    </location>
</feature>
<keyword evidence="10" id="KW-1185">Reference proteome</keyword>
<dbReference type="PROSITE" id="PS50850">
    <property type="entry name" value="MFS"/>
    <property type="match status" value="1"/>
</dbReference>
<dbReference type="Gene3D" id="1.20.1250.20">
    <property type="entry name" value="MFS general substrate transporter like domains"/>
    <property type="match status" value="1"/>
</dbReference>
<dbReference type="InterPro" id="IPR011701">
    <property type="entry name" value="MFS"/>
</dbReference>
<evidence type="ECO:0000256" key="5">
    <source>
        <dbReference type="ARBA" id="ARBA00022989"/>
    </source>
</evidence>
<feature type="transmembrane region" description="Helical" evidence="7">
    <location>
        <begin position="419"/>
        <end position="438"/>
    </location>
</feature>
<evidence type="ECO:0000256" key="1">
    <source>
        <dbReference type="ARBA" id="ARBA00004651"/>
    </source>
</evidence>
<evidence type="ECO:0000313" key="10">
    <source>
        <dbReference type="Proteomes" id="UP001162834"/>
    </source>
</evidence>
<dbReference type="AlphaFoldDB" id="A0A9E6Y2L1"/>
<keyword evidence="3" id="KW-1003">Cell membrane</keyword>
<dbReference type="GO" id="GO:0005886">
    <property type="term" value="C:plasma membrane"/>
    <property type="evidence" value="ECO:0007669"/>
    <property type="project" value="UniProtKB-SubCell"/>
</dbReference>
<dbReference type="EMBL" id="CP087164">
    <property type="protein sequence ID" value="UGS38423.1"/>
    <property type="molecule type" value="Genomic_DNA"/>
</dbReference>
<dbReference type="InterPro" id="IPR036259">
    <property type="entry name" value="MFS_trans_sf"/>
</dbReference>
<name>A0A9E6Y2L1_9ACTN</name>
<evidence type="ECO:0000256" key="4">
    <source>
        <dbReference type="ARBA" id="ARBA00022692"/>
    </source>
</evidence>
<protein>
    <submittedName>
        <fullName evidence="9">Multidrug resistance protein MdtD</fullName>
    </submittedName>
</protein>
<evidence type="ECO:0000256" key="6">
    <source>
        <dbReference type="ARBA" id="ARBA00023136"/>
    </source>
</evidence>
<feature type="transmembrane region" description="Helical" evidence="7">
    <location>
        <begin position="70"/>
        <end position="90"/>
    </location>
</feature>
<dbReference type="Proteomes" id="UP001162834">
    <property type="component" value="Chromosome"/>
</dbReference>
<evidence type="ECO:0000313" key="9">
    <source>
        <dbReference type="EMBL" id="UGS38423.1"/>
    </source>
</evidence>
<organism evidence="9 10">
    <name type="scientific">Capillimicrobium parvum</name>
    <dbReference type="NCBI Taxonomy" id="2884022"/>
    <lineage>
        <taxon>Bacteria</taxon>
        <taxon>Bacillati</taxon>
        <taxon>Actinomycetota</taxon>
        <taxon>Thermoleophilia</taxon>
        <taxon>Solirubrobacterales</taxon>
        <taxon>Capillimicrobiaceae</taxon>
        <taxon>Capillimicrobium</taxon>
    </lineage>
</organism>
<proteinExistence type="predicted"/>
<feature type="transmembrane region" description="Helical" evidence="7">
    <location>
        <begin position="195"/>
        <end position="217"/>
    </location>
</feature>
<keyword evidence="6 7" id="KW-0472">Membrane</keyword>
<dbReference type="InterPro" id="IPR020846">
    <property type="entry name" value="MFS_dom"/>
</dbReference>
<evidence type="ECO:0000256" key="2">
    <source>
        <dbReference type="ARBA" id="ARBA00022448"/>
    </source>
</evidence>
<keyword evidence="2" id="KW-0813">Transport</keyword>
<dbReference type="GO" id="GO:0022857">
    <property type="term" value="F:transmembrane transporter activity"/>
    <property type="evidence" value="ECO:0007669"/>
    <property type="project" value="InterPro"/>
</dbReference>
<keyword evidence="5 7" id="KW-1133">Transmembrane helix</keyword>
<dbReference type="RefSeq" id="WP_259312444.1">
    <property type="nucleotide sequence ID" value="NZ_CP087164.1"/>
</dbReference>
<evidence type="ECO:0000256" key="3">
    <source>
        <dbReference type="ARBA" id="ARBA00022475"/>
    </source>
</evidence>
<feature type="domain" description="Major facilitator superfamily (MFS) profile" evidence="8">
    <location>
        <begin position="5"/>
        <end position="442"/>
    </location>
</feature>
<feature type="transmembrane region" description="Helical" evidence="7">
    <location>
        <begin position="223"/>
        <end position="241"/>
    </location>
</feature>
<feature type="transmembrane region" description="Helical" evidence="7">
    <location>
        <begin position="311"/>
        <end position="329"/>
    </location>
</feature>
<feature type="transmembrane region" description="Helical" evidence="7">
    <location>
        <begin position="445"/>
        <end position="465"/>
    </location>
</feature>
<sequence length="550" mass="55886">MRRLPLIIVAVAAGLALADSSIVALALPPILTDIGTTIEGVAAVIGAYTAVLALGILPAAWLGRRFGPGHVGAVGMLVLGAASIGCGLSDSLTTLLIFRALQAAGGAAGLLAAFDLMDAGGHDASLGRRLWIAAAVFGSAAGPAIGGVLTEALDWRAIFFAQAPVALAASVCCWQLRIPAPHARASEPLKWAPAVGFALISAALTAVLFLLVLELVAGWSVDPLAAAAAVSVLPISALAAARIPGNAAARAICGCLLVAAGAGALAYLPDADLKWTIAPQILAGVGMGLAFPALAGGLLPERTSVDAARLLVARHVGIVAALLVIAPVVSGKLNSITESARYQGVAVVLDAKLDPRQKIDLAPTLLGDVESEDPRGGLERAIKSQEGKFEGDARTEFHHLTDRLDDVIVASVARAFKPAFLITGALALLAALVLLAGVRLRIAAAAAVAAIAALSAAAFGAAIVIDNREQAPPVKIASPCLDRKLPDSGGLFGVLQDSALILLDKAACGYGSSREELVMALADDAEYERFKQKYGEDPRSAKGILQGLFG</sequence>
<keyword evidence="4 7" id="KW-0812">Transmembrane</keyword>
<feature type="transmembrane region" description="Helical" evidence="7">
    <location>
        <begin position="280"/>
        <end position="299"/>
    </location>
</feature>
<dbReference type="Pfam" id="PF07690">
    <property type="entry name" value="MFS_1"/>
    <property type="match status" value="1"/>
</dbReference>